<gene>
    <name evidence="2" type="ORF">A7K91_03055</name>
</gene>
<dbReference type="STRING" id="1844972.A7K91_03055"/>
<keyword evidence="1" id="KW-0812">Transmembrane</keyword>
<feature type="transmembrane region" description="Helical" evidence="1">
    <location>
        <begin position="61"/>
        <end position="80"/>
    </location>
</feature>
<dbReference type="OrthoDB" id="2925556at2"/>
<keyword evidence="1" id="KW-1133">Transmembrane helix</keyword>
<keyword evidence="1" id="KW-0472">Membrane</keyword>
<dbReference type="AlphaFoldDB" id="A0A1A5YAE3"/>
<feature type="transmembrane region" description="Helical" evidence="1">
    <location>
        <begin position="86"/>
        <end position="103"/>
    </location>
</feature>
<evidence type="ECO:0000313" key="2">
    <source>
        <dbReference type="EMBL" id="OBR62601.1"/>
    </source>
</evidence>
<name>A0A1A5YAE3_9BACL</name>
<reference evidence="2 3" key="1">
    <citation type="submission" date="2016-05" db="EMBL/GenBank/DDBJ databases">
        <title>Paenibacillus oryzae. sp. nov., isolated from the rice root.</title>
        <authorList>
            <person name="Zhang J."/>
            <person name="Zhang X."/>
        </authorList>
    </citation>
    <scope>NUCLEOTIDE SEQUENCE [LARGE SCALE GENOMIC DNA]</scope>
    <source>
        <strain evidence="2 3">1DrF-4</strain>
    </source>
</reference>
<evidence type="ECO:0000313" key="3">
    <source>
        <dbReference type="Proteomes" id="UP000092024"/>
    </source>
</evidence>
<sequence length="315" mass="36203">MNIKRAVQFRKHIKLSHQWQRLRYCRACGSYTVLPEEPCSGCGSQSFVTLQEYAATLNKRLFYTEALVLAAFLGVAALAARDFLELGIALLGAAVVIALYVVLKKHFRTSEEIFRLQKITERHMPSIREGLLKDALSAGEDMKNDRHKEAYEKLREVGSLLTIEHIKNLKIMCLNQLIIRKDMELELETLLPAAYNKEFITYLYEVSKVNKSLIRQSVLDYLLTHRLRIEQLPFGKELMSNAAVASLRMRPYIERFYPVILDYMDSLPKERFLRLCKLVNGATSGPLARLQQACREAAKVRYGFDPDVQAIWQEG</sequence>
<dbReference type="Proteomes" id="UP000092024">
    <property type="component" value="Unassembled WGS sequence"/>
</dbReference>
<proteinExistence type="predicted"/>
<organism evidence="2 3">
    <name type="scientific">Paenibacillus oryzae</name>
    <dbReference type="NCBI Taxonomy" id="1844972"/>
    <lineage>
        <taxon>Bacteria</taxon>
        <taxon>Bacillati</taxon>
        <taxon>Bacillota</taxon>
        <taxon>Bacilli</taxon>
        <taxon>Bacillales</taxon>
        <taxon>Paenibacillaceae</taxon>
        <taxon>Paenibacillus</taxon>
    </lineage>
</organism>
<dbReference type="RefSeq" id="WP_068687031.1">
    <property type="nucleotide sequence ID" value="NZ_LYPA01000079.1"/>
</dbReference>
<comment type="caution">
    <text evidence="2">The sequence shown here is derived from an EMBL/GenBank/DDBJ whole genome shotgun (WGS) entry which is preliminary data.</text>
</comment>
<evidence type="ECO:0000256" key="1">
    <source>
        <dbReference type="SAM" id="Phobius"/>
    </source>
</evidence>
<keyword evidence="3" id="KW-1185">Reference proteome</keyword>
<dbReference type="EMBL" id="LYPA01000079">
    <property type="protein sequence ID" value="OBR62601.1"/>
    <property type="molecule type" value="Genomic_DNA"/>
</dbReference>
<protein>
    <submittedName>
        <fullName evidence="2">Uncharacterized protein</fullName>
    </submittedName>
</protein>
<accession>A0A1A5YAE3</accession>